<dbReference type="Gene3D" id="3.40.50.300">
    <property type="entry name" value="P-loop containing nucleotide triphosphate hydrolases"/>
    <property type="match status" value="2"/>
</dbReference>
<dbReference type="GO" id="GO:0003677">
    <property type="term" value="F:DNA binding"/>
    <property type="evidence" value="ECO:0007669"/>
    <property type="project" value="InterPro"/>
</dbReference>
<protein>
    <recommendedName>
        <fullName evidence="5">DEAD/DEAH box helicase</fullName>
    </recommendedName>
</protein>
<dbReference type="GO" id="GO:0016787">
    <property type="term" value="F:hydrolase activity"/>
    <property type="evidence" value="ECO:0007669"/>
    <property type="project" value="InterPro"/>
</dbReference>
<comment type="caution">
    <text evidence="3">The sequence shown here is derived from an EMBL/GenBank/DDBJ whole genome shotgun (WGS) entry which is preliminary data.</text>
</comment>
<organism evidence="3 4">
    <name type="scientific">Vibrio comitans NBRC 102076</name>
    <dbReference type="NCBI Taxonomy" id="1219078"/>
    <lineage>
        <taxon>Bacteria</taxon>
        <taxon>Pseudomonadati</taxon>
        <taxon>Pseudomonadota</taxon>
        <taxon>Gammaproteobacteria</taxon>
        <taxon>Vibrionales</taxon>
        <taxon>Vibrionaceae</taxon>
        <taxon>Vibrio</taxon>
    </lineage>
</organism>
<dbReference type="PANTHER" id="PTHR47396:SF1">
    <property type="entry name" value="ATP-DEPENDENT HELICASE IRC3-RELATED"/>
    <property type="match status" value="1"/>
</dbReference>
<dbReference type="EMBL" id="BJLH01000004">
    <property type="protein sequence ID" value="GEA59853.1"/>
    <property type="molecule type" value="Genomic_DNA"/>
</dbReference>
<reference evidence="3 4" key="1">
    <citation type="submission" date="2019-06" db="EMBL/GenBank/DDBJ databases">
        <title>Whole genome shotgun sequence of Vibrio comitans NBRC 102076.</title>
        <authorList>
            <person name="Hosoyama A."/>
            <person name="Uohara A."/>
            <person name="Ohji S."/>
            <person name="Ichikawa N."/>
        </authorList>
    </citation>
    <scope>NUCLEOTIDE SEQUENCE [LARGE SCALE GENOMIC DNA]</scope>
    <source>
        <strain evidence="3 4">NBRC 102076</strain>
    </source>
</reference>
<dbReference type="InterPro" id="IPR027417">
    <property type="entry name" value="P-loop_NTPase"/>
</dbReference>
<dbReference type="OrthoDB" id="9804086at2"/>
<keyword evidence="4" id="KW-1185">Reference proteome</keyword>
<dbReference type="GO" id="GO:0005829">
    <property type="term" value="C:cytosol"/>
    <property type="evidence" value="ECO:0007669"/>
    <property type="project" value="TreeGrafter"/>
</dbReference>
<dbReference type="SMART" id="SM00490">
    <property type="entry name" value="HELICc"/>
    <property type="match status" value="1"/>
</dbReference>
<accession>A0A4Y3IK28</accession>
<dbReference type="Pfam" id="PF04851">
    <property type="entry name" value="ResIII"/>
    <property type="match status" value="1"/>
</dbReference>
<proteinExistence type="predicted"/>
<dbReference type="SMART" id="SM00487">
    <property type="entry name" value="DEXDc"/>
    <property type="match status" value="1"/>
</dbReference>
<dbReference type="Pfam" id="PF00271">
    <property type="entry name" value="Helicase_C"/>
    <property type="match status" value="1"/>
</dbReference>
<feature type="domain" description="Helicase ATP-binding" evidence="1">
    <location>
        <begin position="153"/>
        <end position="329"/>
    </location>
</feature>
<evidence type="ECO:0000259" key="1">
    <source>
        <dbReference type="PROSITE" id="PS51192"/>
    </source>
</evidence>
<dbReference type="InterPro" id="IPR006935">
    <property type="entry name" value="Helicase/UvrB_N"/>
</dbReference>
<dbReference type="Proteomes" id="UP000318242">
    <property type="component" value="Unassembled WGS sequence"/>
</dbReference>
<feature type="domain" description="Helicase C-terminal" evidence="2">
    <location>
        <begin position="402"/>
        <end position="546"/>
    </location>
</feature>
<dbReference type="GO" id="GO:0005524">
    <property type="term" value="F:ATP binding"/>
    <property type="evidence" value="ECO:0007669"/>
    <property type="project" value="InterPro"/>
</dbReference>
<evidence type="ECO:0000313" key="3">
    <source>
        <dbReference type="EMBL" id="GEA59853.1"/>
    </source>
</evidence>
<dbReference type="PROSITE" id="PS51192">
    <property type="entry name" value="HELICASE_ATP_BIND_1"/>
    <property type="match status" value="1"/>
</dbReference>
<dbReference type="InterPro" id="IPR014001">
    <property type="entry name" value="Helicase_ATP-bd"/>
</dbReference>
<dbReference type="PANTHER" id="PTHR47396">
    <property type="entry name" value="TYPE I RESTRICTION ENZYME ECOKI R PROTEIN"/>
    <property type="match status" value="1"/>
</dbReference>
<evidence type="ECO:0000259" key="2">
    <source>
        <dbReference type="PROSITE" id="PS51194"/>
    </source>
</evidence>
<dbReference type="RefSeq" id="WP_141270029.1">
    <property type="nucleotide sequence ID" value="NZ_BJLH01000004.1"/>
</dbReference>
<dbReference type="SUPFAM" id="SSF52540">
    <property type="entry name" value="P-loop containing nucleoside triphosphate hydrolases"/>
    <property type="match status" value="1"/>
</dbReference>
<dbReference type="InterPro" id="IPR050742">
    <property type="entry name" value="Helicase_Restrict-Modif_Enz"/>
</dbReference>
<evidence type="ECO:0008006" key="5">
    <source>
        <dbReference type="Google" id="ProtNLM"/>
    </source>
</evidence>
<sequence>MLKKIISNLSYSDKYRLLSKEQLNLIDSLSEIQKEKLDLVNIIFHSLGVKLLVDEGMRNLVIERLKKEQVKEIIEALNIEGISYDPKESFVAYETLKVVAEQFPEKFFKALGLAESLEEYDSLKEKVRGTTQVAPPYPLYDYQIDCASRVKRYLNSESEKRVLLHLPTGAGKTRTSMNVVCDFLRDNPNQLVVWLADTKELCEQAVQEFERAWGTLGNHSLPAYCYFGDSELSISGLNRGFLVAGLQKLSSLGKQDKNALDYLYSELRRKTSLVIFDEAHKAIAPTYADTVEKFLNHSENNAFLVGLSATPGRVMGDDEKMHHENQKLSDFFHNNKVTMIVKGYTSPLEYLVEEQYLAKAEFIQLNYDDLSVDQKFGKNNRTVSNAELLKVLSSNDNRNVKLLETISSEIEEHNAQLIVFACTVAHANELAFQLAGVGISCQSIDGGTPAIVRAAAISDYKNKKINVLINYGVLTAGFDAPCTNVAIIARPTNSLVQYSQMAGRAMRGKRSGGNTNCRVYTVNDNIPEFRSVCHAFSYWDQMWKPE</sequence>
<dbReference type="AlphaFoldDB" id="A0A4Y3IK28"/>
<name>A0A4Y3IK28_9VIBR</name>
<gene>
    <name evidence="3" type="ORF">VCO01S_10460</name>
</gene>
<dbReference type="InterPro" id="IPR001650">
    <property type="entry name" value="Helicase_C-like"/>
</dbReference>
<evidence type="ECO:0000313" key="4">
    <source>
        <dbReference type="Proteomes" id="UP000318242"/>
    </source>
</evidence>
<dbReference type="PROSITE" id="PS51194">
    <property type="entry name" value="HELICASE_CTER"/>
    <property type="match status" value="1"/>
</dbReference>